<reference evidence="2 3" key="1">
    <citation type="submission" date="2019-06" db="EMBL/GenBank/DDBJ databases">
        <title>Genomic Encyclopedia of Type Strains, Phase IV (KMG-V): Genome sequencing to study the core and pangenomes of soil and plant-associated prokaryotes.</title>
        <authorList>
            <person name="Whitman W."/>
        </authorList>
    </citation>
    <scope>NUCLEOTIDE SEQUENCE [LARGE SCALE GENOMIC DNA]</scope>
    <source>
        <strain evidence="2 3">BR 11880</strain>
    </source>
</reference>
<comment type="caution">
    <text evidence="2">The sequence shown here is derived from an EMBL/GenBank/DDBJ whole genome shotgun (WGS) entry which is preliminary data.</text>
</comment>
<evidence type="ECO:0000313" key="3">
    <source>
        <dbReference type="Proteomes" id="UP000319859"/>
    </source>
</evidence>
<dbReference type="EMBL" id="VITN01000005">
    <property type="protein sequence ID" value="TWB21213.1"/>
    <property type="molecule type" value="Genomic_DNA"/>
</dbReference>
<proteinExistence type="predicted"/>
<accession>A0A560FHW8</accession>
<evidence type="ECO:0000256" key="1">
    <source>
        <dbReference type="SAM" id="MobiDB-lite"/>
    </source>
</evidence>
<dbReference type="AlphaFoldDB" id="A0A560FHW8"/>
<organism evidence="2 3">
    <name type="scientific">Nitrospirillum amazonense</name>
    <dbReference type="NCBI Taxonomy" id="28077"/>
    <lineage>
        <taxon>Bacteria</taxon>
        <taxon>Pseudomonadati</taxon>
        <taxon>Pseudomonadota</taxon>
        <taxon>Alphaproteobacteria</taxon>
        <taxon>Rhodospirillales</taxon>
        <taxon>Azospirillaceae</taxon>
        <taxon>Nitrospirillum</taxon>
    </lineage>
</organism>
<sequence>MSTPRKTGFPTVPPFAYGPAAAGWTRAHSPYRSGDGQ</sequence>
<gene>
    <name evidence="2" type="ORF">FBZ89_10583</name>
</gene>
<feature type="region of interest" description="Disordered" evidence="1">
    <location>
        <begin position="1"/>
        <end position="37"/>
    </location>
</feature>
<dbReference type="Proteomes" id="UP000319859">
    <property type="component" value="Unassembled WGS sequence"/>
</dbReference>
<name>A0A560FHW8_9PROT</name>
<evidence type="ECO:0000313" key="2">
    <source>
        <dbReference type="EMBL" id="TWB21213.1"/>
    </source>
</evidence>
<protein>
    <submittedName>
        <fullName evidence="2">Uncharacterized protein</fullName>
    </submittedName>
</protein>